<gene>
    <name evidence="1" type="ORF">RM780_18695</name>
</gene>
<reference evidence="2" key="1">
    <citation type="submission" date="2023-07" db="EMBL/GenBank/DDBJ databases">
        <title>30 novel species of actinomycetes from the DSMZ collection.</title>
        <authorList>
            <person name="Nouioui I."/>
        </authorList>
    </citation>
    <scope>NUCLEOTIDE SEQUENCE [LARGE SCALE GENOMIC DNA]</scope>
    <source>
        <strain evidence="2">DSM 44917</strain>
    </source>
</reference>
<dbReference type="EMBL" id="JAVREN010000029">
    <property type="protein sequence ID" value="MDT0308976.1"/>
    <property type="molecule type" value="Genomic_DNA"/>
</dbReference>
<comment type="caution">
    <text evidence="1">The sequence shown here is derived from an EMBL/GenBank/DDBJ whole genome shotgun (WGS) entry which is preliminary data.</text>
</comment>
<dbReference type="Pfam" id="PF03583">
    <property type="entry name" value="LIP"/>
    <property type="match status" value="1"/>
</dbReference>
<sequence length="415" mass="43485">MRLLQRRLSLRRLSAVLVALVAGVVALIVVPGTAGADEAFYQPPSPLPAGEDGDVIRSQPSDVAGGEATRIMYLSRDTHGNRIPVTGTVIVPDRPWNGPGERPIVAYAPFTSGMGDRCAPSKTIAGEGNSGLPVDIHGLFIGPLLDRGIAVAQTDYEGFGTPGDHTYVIRQAEAHAVLDVLRAAQRLEGAGLPSDGPVGITGYSQGGGASAAAAELAASYAPELDVRGAYAGAPPADLSVLAESLDGSYTAGFLGFSLISLNAAYPELDILGLASDRGRELFERGRDACLTDSIFGYAFQRSSTWTADGRPVAEYLDEEPFASVVAEQRIGNIAPEVPVLVEHARNDDIVPYGQGRQMARDWCAAGAESVQFRDIFSLVPLFSHASAALNAATNSANWLQGRFSGTEPGSNCGSF</sequence>
<dbReference type="InterPro" id="IPR029058">
    <property type="entry name" value="AB_hydrolase_fold"/>
</dbReference>
<evidence type="ECO:0000313" key="1">
    <source>
        <dbReference type="EMBL" id="MDT0308976.1"/>
    </source>
</evidence>
<dbReference type="InterPro" id="IPR005152">
    <property type="entry name" value="Lipase_secreted"/>
</dbReference>
<dbReference type="PANTHER" id="PTHR34853">
    <property type="match status" value="1"/>
</dbReference>
<keyword evidence="2" id="KW-1185">Reference proteome</keyword>
<dbReference type="Proteomes" id="UP001183388">
    <property type="component" value="Unassembled WGS sequence"/>
</dbReference>
<protein>
    <submittedName>
        <fullName evidence="1">Lipase family protein</fullName>
    </submittedName>
</protein>
<organism evidence="1 2">
    <name type="scientific">Streptomyces boetiae</name>
    <dbReference type="NCBI Taxonomy" id="3075541"/>
    <lineage>
        <taxon>Bacteria</taxon>
        <taxon>Bacillati</taxon>
        <taxon>Actinomycetota</taxon>
        <taxon>Actinomycetes</taxon>
        <taxon>Kitasatosporales</taxon>
        <taxon>Streptomycetaceae</taxon>
        <taxon>Streptomyces</taxon>
    </lineage>
</organism>
<dbReference type="RefSeq" id="WP_311631926.1">
    <property type="nucleotide sequence ID" value="NZ_JAVREN010000029.1"/>
</dbReference>
<name>A0ABU2LBL5_9ACTN</name>
<accession>A0ABU2LBL5</accession>
<dbReference type="PANTHER" id="PTHR34853:SF1">
    <property type="entry name" value="LIPASE 5"/>
    <property type="match status" value="1"/>
</dbReference>
<dbReference type="PIRSF" id="PIRSF029171">
    <property type="entry name" value="Esterase_LipA"/>
    <property type="match status" value="1"/>
</dbReference>
<dbReference type="Gene3D" id="3.40.50.1820">
    <property type="entry name" value="alpha/beta hydrolase"/>
    <property type="match status" value="1"/>
</dbReference>
<evidence type="ECO:0000313" key="2">
    <source>
        <dbReference type="Proteomes" id="UP001183388"/>
    </source>
</evidence>
<dbReference type="SUPFAM" id="SSF53474">
    <property type="entry name" value="alpha/beta-Hydrolases"/>
    <property type="match status" value="1"/>
</dbReference>
<proteinExistence type="predicted"/>
<dbReference type="Gene3D" id="1.10.260.130">
    <property type="match status" value="1"/>
</dbReference>